<evidence type="ECO:0008006" key="3">
    <source>
        <dbReference type="Google" id="ProtNLM"/>
    </source>
</evidence>
<sequence length="83" mass="8904">MRSMSFGIAAVLARCGITAIGRRRDHRCLSRVYSTAGLLFSIPLSLSPWTGRDPRGIAGGLTYAPPSPSPPFPSTRLITIVPH</sequence>
<evidence type="ECO:0000313" key="2">
    <source>
        <dbReference type="Proteomes" id="UP001500493"/>
    </source>
</evidence>
<reference evidence="1" key="1">
    <citation type="submission" date="2024-02" db="EMBL/GenBank/DDBJ databases">
        <title>FIRST GENOME SEQUENCES OF Leishmania (Viannia) shawi, Leishmania (Viannia) lindenbergi AND Leishmania (Viannia) utingensis.</title>
        <authorList>
            <person name="Resadore F."/>
            <person name="Custodio M.G.F."/>
            <person name="Boite M.C."/>
            <person name="Cupolillo E."/>
            <person name="Ferreira G.E.M."/>
        </authorList>
    </citation>
    <scope>NUCLEOTIDE SEQUENCE</scope>
    <source>
        <strain evidence="1">MHOM/BR/2013/18 LTA MLF</strain>
    </source>
</reference>
<accession>A0AAW3CB58</accession>
<dbReference type="Proteomes" id="UP001500493">
    <property type="component" value="Unassembled WGS sequence"/>
</dbReference>
<dbReference type="AlphaFoldDB" id="A0AAW3CB58"/>
<comment type="caution">
    <text evidence="1">The sequence shown here is derived from an EMBL/GenBank/DDBJ whole genome shotgun (WGS) entry which is preliminary data.</text>
</comment>
<gene>
    <name evidence="1" type="ORF">Q4I32_000411</name>
</gene>
<organism evidence="1 2">
    <name type="scientific">Leishmania shawi</name>
    <dbReference type="NCBI Taxonomy" id="5680"/>
    <lineage>
        <taxon>Eukaryota</taxon>
        <taxon>Discoba</taxon>
        <taxon>Euglenozoa</taxon>
        <taxon>Kinetoplastea</taxon>
        <taxon>Metakinetoplastina</taxon>
        <taxon>Trypanosomatida</taxon>
        <taxon>Trypanosomatidae</taxon>
        <taxon>Leishmaniinae</taxon>
        <taxon>Leishmania</taxon>
        <taxon>Leishmania guyanensis species complex</taxon>
    </lineage>
</organism>
<proteinExistence type="predicted"/>
<protein>
    <recommendedName>
        <fullName evidence="3">Secreted protein</fullName>
    </recommendedName>
</protein>
<name>A0AAW3CB58_9TRYP</name>
<evidence type="ECO:0000313" key="1">
    <source>
        <dbReference type="EMBL" id="KAL0531899.1"/>
    </source>
</evidence>
<dbReference type="EMBL" id="JBAMZJ010000001">
    <property type="protein sequence ID" value="KAL0531899.1"/>
    <property type="molecule type" value="Genomic_DNA"/>
</dbReference>